<dbReference type="InterPro" id="IPR039425">
    <property type="entry name" value="RNA_pol_sigma-70-like"/>
</dbReference>
<dbReference type="RefSeq" id="WP_217066993.1">
    <property type="nucleotide sequence ID" value="NZ_JAHQCS010000111.1"/>
</dbReference>
<organism evidence="6 7">
    <name type="scientific">Evansella tamaricis</name>
    <dbReference type="NCBI Taxonomy" id="2069301"/>
    <lineage>
        <taxon>Bacteria</taxon>
        <taxon>Bacillati</taxon>
        <taxon>Bacillota</taxon>
        <taxon>Bacilli</taxon>
        <taxon>Bacillales</taxon>
        <taxon>Bacillaceae</taxon>
        <taxon>Evansella</taxon>
    </lineage>
</organism>
<reference evidence="6 7" key="1">
    <citation type="submission" date="2021-06" db="EMBL/GenBank/DDBJ databases">
        <title>Bacillus sp. RD4P76, an endophyte from a halophyte.</title>
        <authorList>
            <person name="Sun J.-Q."/>
        </authorList>
    </citation>
    <scope>NUCLEOTIDE SEQUENCE [LARGE SCALE GENOMIC DNA]</scope>
    <source>
        <strain evidence="6 7">CGMCC 1.15917</strain>
    </source>
</reference>
<dbReference type="PANTHER" id="PTHR43133">
    <property type="entry name" value="RNA POLYMERASE ECF-TYPE SIGMA FACTO"/>
    <property type="match status" value="1"/>
</dbReference>
<keyword evidence="2" id="KW-0731">Sigma factor</keyword>
<evidence type="ECO:0000313" key="6">
    <source>
        <dbReference type="EMBL" id="MBU9712816.1"/>
    </source>
</evidence>
<evidence type="ECO:0000259" key="4">
    <source>
        <dbReference type="Pfam" id="PF04542"/>
    </source>
</evidence>
<name>A0ABS6JGJ7_9BACI</name>
<keyword evidence="7" id="KW-1185">Reference proteome</keyword>
<gene>
    <name evidence="6" type="ORF">KS419_13885</name>
</gene>
<dbReference type="EMBL" id="JAHQCS010000111">
    <property type="protein sequence ID" value="MBU9712816.1"/>
    <property type="molecule type" value="Genomic_DNA"/>
</dbReference>
<dbReference type="Pfam" id="PF08281">
    <property type="entry name" value="Sigma70_r4_2"/>
    <property type="match status" value="1"/>
</dbReference>
<evidence type="ECO:0000256" key="1">
    <source>
        <dbReference type="ARBA" id="ARBA00023015"/>
    </source>
</evidence>
<dbReference type="CDD" id="cd06171">
    <property type="entry name" value="Sigma70_r4"/>
    <property type="match status" value="1"/>
</dbReference>
<dbReference type="NCBIfam" id="NF006930">
    <property type="entry name" value="PRK09415.1"/>
    <property type="match status" value="1"/>
</dbReference>
<feature type="domain" description="RNA polymerase sigma-70 region 2" evidence="4">
    <location>
        <begin position="24"/>
        <end position="88"/>
    </location>
</feature>
<keyword evidence="1" id="KW-0805">Transcription regulation</keyword>
<dbReference type="InterPro" id="IPR013249">
    <property type="entry name" value="RNA_pol_sigma70_r4_t2"/>
</dbReference>
<keyword evidence="3" id="KW-0804">Transcription</keyword>
<evidence type="ECO:0000256" key="3">
    <source>
        <dbReference type="ARBA" id="ARBA00023163"/>
    </source>
</evidence>
<accession>A0ABS6JGJ7</accession>
<protein>
    <submittedName>
        <fullName evidence="6">Sigma-70 family RNA polymerase sigma factor</fullName>
    </submittedName>
</protein>
<dbReference type="PANTHER" id="PTHR43133:SF60">
    <property type="entry name" value="RNA POLYMERASE SIGMA FACTOR SIGV"/>
    <property type="match status" value="1"/>
</dbReference>
<evidence type="ECO:0000313" key="7">
    <source>
        <dbReference type="Proteomes" id="UP000784880"/>
    </source>
</evidence>
<dbReference type="InterPro" id="IPR007627">
    <property type="entry name" value="RNA_pol_sigma70_r2"/>
</dbReference>
<dbReference type="InterPro" id="IPR014284">
    <property type="entry name" value="RNA_pol_sigma-70_dom"/>
</dbReference>
<feature type="domain" description="RNA polymerase sigma factor 70 region 4 type 2" evidence="5">
    <location>
        <begin position="124"/>
        <end position="174"/>
    </location>
</feature>
<comment type="caution">
    <text evidence="6">The sequence shown here is derived from an EMBL/GenBank/DDBJ whole genome shotgun (WGS) entry which is preliminary data.</text>
</comment>
<proteinExistence type="predicted"/>
<sequence length="185" mass="22385">MYEWQETEDSMEMIHDKEERLDQLMTSYSQGILQLVYTYVKNHTTAEDLTQEIFIKCYEKMDQYKGRASLRTWLYRVAINHCKDYLRSWHHRKVTIHDKLFEYLPSKDKQLESLIVEKSRDEILSESVLNLPIKYREIIYLYYFEELTLDEISKTTLVNLNTVKTRLTRAKELLKKSLKEVINDE</sequence>
<evidence type="ECO:0000259" key="5">
    <source>
        <dbReference type="Pfam" id="PF08281"/>
    </source>
</evidence>
<dbReference type="Pfam" id="PF04542">
    <property type="entry name" value="Sigma70_r2"/>
    <property type="match status" value="1"/>
</dbReference>
<dbReference type="NCBIfam" id="TIGR02937">
    <property type="entry name" value="sigma70-ECF"/>
    <property type="match status" value="1"/>
</dbReference>
<evidence type="ECO:0000256" key="2">
    <source>
        <dbReference type="ARBA" id="ARBA00023082"/>
    </source>
</evidence>
<dbReference type="Proteomes" id="UP000784880">
    <property type="component" value="Unassembled WGS sequence"/>
</dbReference>